<dbReference type="InterPro" id="IPR001789">
    <property type="entry name" value="Sig_transdc_resp-reg_receiver"/>
</dbReference>
<evidence type="ECO:0000256" key="2">
    <source>
        <dbReference type="PROSITE-ProRule" id="PRU00169"/>
    </source>
</evidence>
<dbReference type="InParanoid" id="D7FY83"/>
<evidence type="ECO:0000313" key="5">
    <source>
        <dbReference type="EMBL" id="CBJ26522.1"/>
    </source>
</evidence>
<dbReference type="PROSITE" id="PS50110">
    <property type="entry name" value="RESPONSE_REGULATORY"/>
    <property type="match status" value="1"/>
</dbReference>
<dbReference type="Gene3D" id="3.40.50.2300">
    <property type="match status" value="1"/>
</dbReference>
<sequence>MALEDSMDFEDHRRRQSAFSELLLRHLVTEPSLHVLEAGVKELFKDARIFVMHSDALEQIQDGVSLLAEYGEKALSGLKNGASELPTPVLEKADMEEILDACLRTTAYLAVSRDHHKVQLDLRVAADVDKSVKTYRLWLSQMTRACLIHALHPDEDDSVILRVSYARPGLMRVGIEAVWRVAGSREGGGGSGGDGTSADQREAPRVLSGWDRDMPAAAWWVRAAALALGGEADYDRSRDREGFHELWFTIPAENVPDDDDLELDTPVSARDTATAAAAAAAATGGEGPPAELPDAGASSVLSTRGGSTSGRTRSSRLGEIDKQGEGSVSSTAAGADEERGGLDMTAPRAARRESSRNPTLEPLSSAHKTGATGAGAAALPRPGAMAASPTFVNPSPRLSSSAPSSLHGLPAAKKRGTILPAIQDTEISLEGSQTTNVMEFDSDDRARSSRKSVGGAGGTDRNTIGHGYRSSLGGTIVGSSGRGKSVSARPNVPRLEDIRVSRVATDCGFNPDEHANRRPSSAPDPTAAAAAWSGETNIGETTAAASVATTSTPVDRISRSSPNSPKRFAAGGERTSKRRSLSITVRNLLGTEGGLDKLRESLQEDEANPGKAAAAAEEVRGAMRKTAAAGDKGNVSMHKHEAVARAAGQGAAGMAAARLTSGLFLKRPSSAPSPAAAVTKKASVFGGLVQTLVESNSMNWLGTGKVASNISEEREGDTGDSEEDTEESEQTLEILLVDPQGLVRWALPRLKERNFFVTVAHSAEEAMDMILEGYYQVAVVDLHMPRMSGTEFCRRVRAHELEVATSIRSMNTSGRAGQEGEELNEPGPSTKLLLHTTSAGSVTFDDLEAFLEEDLVDEYVPHPLDLGTLFDFLKLFEEEDDQYGTRKMSALLEGGADKSNGGDSTNTVSKYCQSHSRRKWLTTSLCLLQAMEPPYSAAACC</sequence>
<keyword evidence="6" id="KW-1185">Reference proteome</keyword>
<feature type="compositionally biased region" description="Low complexity" evidence="3">
    <location>
        <begin position="298"/>
        <end position="315"/>
    </location>
</feature>
<dbReference type="Pfam" id="PF00072">
    <property type="entry name" value="Response_reg"/>
    <property type="match status" value="1"/>
</dbReference>
<dbReference type="PANTHER" id="PTHR44591:SF3">
    <property type="entry name" value="RESPONSE REGULATORY DOMAIN-CONTAINING PROTEIN"/>
    <property type="match status" value="1"/>
</dbReference>
<protein>
    <recommendedName>
        <fullName evidence="4">Response regulatory domain-containing protein</fullName>
    </recommendedName>
</protein>
<name>D7FY83_ECTSI</name>
<feature type="compositionally biased region" description="Low complexity" evidence="3">
    <location>
        <begin position="272"/>
        <end position="283"/>
    </location>
</feature>
<dbReference type="EMBL" id="FN648531">
    <property type="protein sequence ID" value="CBJ26522.1"/>
    <property type="molecule type" value="Genomic_DNA"/>
</dbReference>
<dbReference type="PANTHER" id="PTHR44591">
    <property type="entry name" value="STRESS RESPONSE REGULATOR PROTEIN 1"/>
    <property type="match status" value="1"/>
</dbReference>
<evidence type="ECO:0000259" key="4">
    <source>
        <dbReference type="PROSITE" id="PS50110"/>
    </source>
</evidence>
<feature type="compositionally biased region" description="Low complexity" evidence="3">
    <location>
        <begin position="394"/>
        <end position="411"/>
    </location>
</feature>
<feature type="compositionally biased region" description="Low complexity" evidence="3">
    <location>
        <begin position="369"/>
        <end position="387"/>
    </location>
</feature>
<feature type="region of interest" description="Disordered" evidence="3">
    <location>
        <begin position="706"/>
        <end position="728"/>
    </location>
</feature>
<dbReference type="GO" id="GO:0000160">
    <property type="term" value="P:phosphorelay signal transduction system"/>
    <property type="evidence" value="ECO:0007669"/>
    <property type="project" value="InterPro"/>
</dbReference>
<keyword evidence="1 2" id="KW-0597">Phosphoprotein</keyword>
<feature type="region of interest" description="Disordered" evidence="3">
    <location>
        <begin position="545"/>
        <end position="579"/>
    </location>
</feature>
<feature type="region of interest" description="Disordered" evidence="3">
    <location>
        <begin position="272"/>
        <end position="412"/>
    </location>
</feature>
<feature type="compositionally biased region" description="Acidic residues" evidence="3">
    <location>
        <begin position="718"/>
        <end position="728"/>
    </location>
</feature>
<feature type="region of interest" description="Disordered" evidence="3">
    <location>
        <begin position="441"/>
        <end position="491"/>
    </location>
</feature>
<dbReference type="SUPFAM" id="SSF52172">
    <property type="entry name" value="CheY-like"/>
    <property type="match status" value="1"/>
</dbReference>
<dbReference type="InterPro" id="IPR050595">
    <property type="entry name" value="Bact_response_regulator"/>
</dbReference>
<gene>
    <name evidence="5" type="ORF">Esi_0034_0084</name>
</gene>
<accession>D7FY83</accession>
<dbReference type="EMBL" id="FN649750">
    <property type="protein sequence ID" value="CBJ26522.1"/>
    <property type="molecule type" value="Genomic_DNA"/>
</dbReference>
<feature type="region of interest" description="Disordered" evidence="3">
    <location>
        <begin position="507"/>
        <end position="527"/>
    </location>
</feature>
<dbReference type="OrthoDB" id="10407079at2759"/>
<evidence type="ECO:0000256" key="3">
    <source>
        <dbReference type="SAM" id="MobiDB-lite"/>
    </source>
</evidence>
<feature type="modified residue" description="4-aspartylphosphate" evidence="2">
    <location>
        <position position="781"/>
    </location>
</feature>
<dbReference type="CDD" id="cd00156">
    <property type="entry name" value="REC"/>
    <property type="match status" value="1"/>
</dbReference>
<proteinExistence type="predicted"/>
<reference evidence="5 6" key="1">
    <citation type="journal article" date="2010" name="Nature">
        <title>The Ectocarpus genome and the independent evolution of multicellularity in brown algae.</title>
        <authorList>
            <person name="Cock J.M."/>
            <person name="Sterck L."/>
            <person name="Rouze P."/>
            <person name="Scornet D."/>
            <person name="Allen A.E."/>
            <person name="Amoutzias G."/>
            <person name="Anthouard V."/>
            <person name="Artiguenave F."/>
            <person name="Aury J.M."/>
            <person name="Badger J.H."/>
            <person name="Beszteri B."/>
            <person name="Billiau K."/>
            <person name="Bonnet E."/>
            <person name="Bothwell J.H."/>
            <person name="Bowler C."/>
            <person name="Boyen C."/>
            <person name="Brownlee C."/>
            <person name="Carrano C.J."/>
            <person name="Charrier B."/>
            <person name="Cho G.Y."/>
            <person name="Coelho S.M."/>
            <person name="Collen J."/>
            <person name="Corre E."/>
            <person name="Da Silva C."/>
            <person name="Delage L."/>
            <person name="Delaroque N."/>
            <person name="Dittami S.M."/>
            <person name="Doulbeau S."/>
            <person name="Elias M."/>
            <person name="Farnham G."/>
            <person name="Gachon C.M."/>
            <person name="Gschloessl B."/>
            <person name="Heesch S."/>
            <person name="Jabbari K."/>
            <person name="Jubin C."/>
            <person name="Kawai H."/>
            <person name="Kimura K."/>
            <person name="Kloareg B."/>
            <person name="Kupper F.C."/>
            <person name="Lang D."/>
            <person name="Le Bail A."/>
            <person name="Leblanc C."/>
            <person name="Lerouge P."/>
            <person name="Lohr M."/>
            <person name="Lopez P.J."/>
            <person name="Martens C."/>
            <person name="Maumus F."/>
            <person name="Michel G."/>
            <person name="Miranda-Saavedra D."/>
            <person name="Morales J."/>
            <person name="Moreau H."/>
            <person name="Motomura T."/>
            <person name="Nagasato C."/>
            <person name="Napoli C.A."/>
            <person name="Nelson D.R."/>
            <person name="Nyvall-Collen P."/>
            <person name="Peters A.F."/>
            <person name="Pommier C."/>
            <person name="Potin P."/>
            <person name="Poulain J."/>
            <person name="Quesneville H."/>
            <person name="Read B."/>
            <person name="Rensing S.A."/>
            <person name="Ritter A."/>
            <person name="Rousvoal S."/>
            <person name="Samanta M."/>
            <person name="Samson G."/>
            <person name="Schroeder D.C."/>
            <person name="Segurens B."/>
            <person name="Strittmatter M."/>
            <person name="Tonon T."/>
            <person name="Tregear J.W."/>
            <person name="Valentin K."/>
            <person name="von Dassow P."/>
            <person name="Yamagishi T."/>
            <person name="Van de Peer Y."/>
            <person name="Wincker P."/>
        </authorList>
    </citation>
    <scope>NUCLEOTIDE SEQUENCE [LARGE SCALE GENOMIC DNA]</scope>
    <source>
        <strain evidence="6">Ec32 / CCAP1310/4</strain>
    </source>
</reference>
<evidence type="ECO:0000313" key="6">
    <source>
        <dbReference type="Proteomes" id="UP000002630"/>
    </source>
</evidence>
<dbReference type="AlphaFoldDB" id="D7FY83"/>
<dbReference type="SMART" id="SM00448">
    <property type="entry name" value="REC"/>
    <property type="match status" value="1"/>
</dbReference>
<feature type="domain" description="Response regulatory" evidence="4">
    <location>
        <begin position="733"/>
        <end position="877"/>
    </location>
</feature>
<dbReference type="InterPro" id="IPR011006">
    <property type="entry name" value="CheY-like_superfamily"/>
</dbReference>
<evidence type="ECO:0000256" key="1">
    <source>
        <dbReference type="ARBA" id="ARBA00022553"/>
    </source>
</evidence>
<organism evidence="5 6">
    <name type="scientific">Ectocarpus siliculosus</name>
    <name type="common">Brown alga</name>
    <name type="synonym">Conferva siliculosa</name>
    <dbReference type="NCBI Taxonomy" id="2880"/>
    <lineage>
        <taxon>Eukaryota</taxon>
        <taxon>Sar</taxon>
        <taxon>Stramenopiles</taxon>
        <taxon>Ochrophyta</taxon>
        <taxon>PX clade</taxon>
        <taxon>Phaeophyceae</taxon>
        <taxon>Ectocarpales</taxon>
        <taxon>Ectocarpaceae</taxon>
        <taxon>Ectocarpus</taxon>
    </lineage>
</organism>
<dbReference type="Proteomes" id="UP000002630">
    <property type="component" value="Linkage Group LG25"/>
</dbReference>